<accession>A0A563W2S0</accession>
<gene>
    <name evidence="1" type="ORF">H1P_6600004</name>
</gene>
<reference evidence="1 2" key="1">
    <citation type="submission" date="2019-01" db="EMBL/GenBank/DDBJ databases">
        <authorList>
            <person name="Brito A."/>
        </authorList>
    </citation>
    <scope>NUCLEOTIDE SEQUENCE [LARGE SCALE GENOMIC DNA]</scope>
    <source>
        <strain evidence="1">1</strain>
    </source>
</reference>
<dbReference type="Proteomes" id="UP000320055">
    <property type="component" value="Unassembled WGS sequence"/>
</dbReference>
<sequence length="279" mass="31446">MGKAYAFRYSWQKEEAIEPLLEQLLKDSQISQVEALTFGMLQEDVFETSQSQYIVDYLVNAKDKLTNLKAIFIGDITQDESEISWITHTNISPVLSAYPNLELLQIRGGEGLGFSPIQHDKLQALIIETGGLSKDTIADISKLQLPNLQHLELWLGSEYYGGNSTVEDLNWIMSGNVSENLIYLGLRNSEYSDEIVAAIAKFPILERIRILDISMGTLTDEGANTLLKCSAIDNLDILNISENYLSQKIVESLQKLNIRVITDKQKDEDEDERYCSVSE</sequence>
<dbReference type="InterPro" id="IPR047722">
    <property type="entry name" value="STM4015-like"/>
</dbReference>
<name>A0A563W2S0_9CYAN</name>
<organism evidence="1 2">
    <name type="scientific">Hyella patelloides LEGE 07179</name>
    <dbReference type="NCBI Taxonomy" id="945734"/>
    <lineage>
        <taxon>Bacteria</taxon>
        <taxon>Bacillati</taxon>
        <taxon>Cyanobacteriota</taxon>
        <taxon>Cyanophyceae</taxon>
        <taxon>Pleurocapsales</taxon>
        <taxon>Hyellaceae</taxon>
        <taxon>Hyella</taxon>
    </lineage>
</organism>
<dbReference type="InterPro" id="IPR032675">
    <property type="entry name" value="LRR_dom_sf"/>
</dbReference>
<dbReference type="NCBIfam" id="NF038076">
    <property type="entry name" value="fam_STM4015"/>
    <property type="match status" value="1"/>
</dbReference>
<proteinExistence type="predicted"/>
<dbReference type="AlphaFoldDB" id="A0A563W2S0"/>
<protein>
    <submittedName>
        <fullName evidence="1">Uncharacterized protein</fullName>
    </submittedName>
</protein>
<keyword evidence="2" id="KW-1185">Reference proteome</keyword>
<evidence type="ECO:0000313" key="1">
    <source>
        <dbReference type="EMBL" id="VEP17950.1"/>
    </source>
</evidence>
<dbReference type="RefSeq" id="WP_222427408.1">
    <property type="nucleotide sequence ID" value="NZ_LR214392.1"/>
</dbReference>
<dbReference type="EMBL" id="CAACVJ010000624">
    <property type="protein sequence ID" value="VEP17950.1"/>
    <property type="molecule type" value="Genomic_DNA"/>
</dbReference>
<dbReference type="SUPFAM" id="SSF52047">
    <property type="entry name" value="RNI-like"/>
    <property type="match status" value="1"/>
</dbReference>
<dbReference type="Gene3D" id="3.80.10.10">
    <property type="entry name" value="Ribonuclease Inhibitor"/>
    <property type="match status" value="1"/>
</dbReference>
<evidence type="ECO:0000313" key="2">
    <source>
        <dbReference type="Proteomes" id="UP000320055"/>
    </source>
</evidence>